<dbReference type="Pfam" id="PF01037">
    <property type="entry name" value="AsnC_trans_reg"/>
    <property type="match status" value="1"/>
</dbReference>
<comment type="caution">
    <text evidence="2">The sequence shown here is derived from an EMBL/GenBank/DDBJ whole genome shotgun (WGS) entry which is preliminary data.</text>
</comment>
<name>A0ABV5NSV7_9ACTN</name>
<gene>
    <name evidence="2" type="ORF">ACFFR3_28195</name>
</gene>
<protein>
    <submittedName>
        <fullName evidence="2">Lrp/AsnC family transcriptional regulator</fullName>
    </submittedName>
</protein>
<reference evidence="2 3" key="1">
    <citation type="submission" date="2024-09" db="EMBL/GenBank/DDBJ databases">
        <authorList>
            <person name="Sun Q."/>
            <person name="Mori K."/>
        </authorList>
    </citation>
    <scope>NUCLEOTIDE SEQUENCE [LARGE SCALE GENOMIC DNA]</scope>
    <source>
        <strain evidence="2 3">JCM 3324</strain>
    </source>
</reference>
<organism evidence="2 3">
    <name type="scientific">Nonomuraea salmonea</name>
    <dbReference type="NCBI Taxonomy" id="46181"/>
    <lineage>
        <taxon>Bacteria</taxon>
        <taxon>Bacillati</taxon>
        <taxon>Actinomycetota</taxon>
        <taxon>Actinomycetes</taxon>
        <taxon>Streptosporangiales</taxon>
        <taxon>Streptosporangiaceae</taxon>
        <taxon>Nonomuraea</taxon>
    </lineage>
</organism>
<dbReference type="RefSeq" id="WP_345389169.1">
    <property type="nucleotide sequence ID" value="NZ_BAAAXS010000001.1"/>
</dbReference>
<dbReference type="Proteomes" id="UP001589568">
    <property type="component" value="Unassembled WGS sequence"/>
</dbReference>
<dbReference type="EMBL" id="JBHMCF010000034">
    <property type="protein sequence ID" value="MFB9473393.1"/>
    <property type="molecule type" value="Genomic_DNA"/>
</dbReference>
<evidence type="ECO:0000313" key="3">
    <source>
        <dbReference type="Proteomes" id="UP001589568"/>
    </source>
</evidence>
<keyword evidence="3" id="KW-1185">Reference proteome</keyword>
<dbReference type="InterPro" id="IPR011008">
    <property type="entry name" value="Dimeric_a/b-barrel"/>
</dbReference>
<dbReference type="InterPro" id="IPR019887">
    <property type="entry name" value="Tscrpt_reg_AsnC/Lrp_C"/>
</dbReference>
<evidence type="ECO:0000313" key="2">
    <source>
        <dbReference type="EMBL" id="MFB9473393.1"/>
    </source>
</evidence>
<evidence type="ECO:0000259" key="1">
    <source>
        <dbReference type="Pfam" id="PF01037"/>
    </source>
</evidence>
<dbReference type="SUPFAM" id="SSF54909">
    <property type="entry name" value="Dimeric alpha+beta barrel"/>
    <property type="match status" value="1"/>
</dbReference>
<accession>A0ABV5NSV7</accession>
<dbReference type="Gene3D" id="3.30.70.920">
    <property type="match status" value="1"/>
</dbReference>
<sequence length="77" mass="8156">MVQAYILIQTEVGKAAAVAREISGIPGVTRAEDVTGPYDVIVRAEANNVDELGKLVVAQIQAVEGITRTLTCPIVHI</sequence>
<feature type="domain" description="Transcription regulator AsnC/Lrp ligand binding" evidence="1">
    <location>
        <begin position="6"/>
        <end position="73"/>
    </location>
</feature>
<proteinExistence type="predicted"/>